<sequence>MSDWVWEYEGYEPGEERLRESLCTLGNGYVATRGAAPEAAADDTHYPGTYVAGCYNRLTSVVGGRQVENEDMVNLPNWLPLRYRVRDPDRPAGPGGWLTPDGDELTGYRQTLDLRHGTLVRRLRFTQGHGRVLHVEQQRLVHMGDPHLAALRTTFRAEGWSGTVELESGLDGAVANTGVARYDALAGRHLVDHRTGAAGPDTVWLSCRTTSSEVRVAMAARTLAVCGGTPTGTGQRLTHSAALRTLAVPLAPDAPVTVEKTVALYTSKDPAVSDPAQAALDGVARAPEFGKLLASHRTAWEHLWREAALEVPGEPGHILRLHLFHILQTLSPHTAELDVGVPARGLHGEAYRGHVFWDELFVLPYLNLHFPEVARALLHYRHRRLPQACRAAADAGRAGAMYPWQSGSDGRDETQTLHLNPRSGRWLPDNSRLQHHVGSAVAYNVWQYCQASGDTEFLHTKGAEMLLQIARFWADSAVSDPERGRYRLRGVVGPDEYHDGYPGADRPGIDDNAYTNVTAAWVLDRALELARTLPEPRRRELFERVGLDRAEPERWEDVSRRLLVPFHRGVISQFDGYGELAELDWDGYRARYDDIRRMDRILESEGDSVNRYQVSKQADVLMLGYLFGPAELSGLFRRLGYVLDDDIWRATVAYYLSRTSHGSTLSELVHGWVLARARRAEAWRYCQEALLGDVADVQGGTTGEGIHLGAMGGTLDLVQRGLTGLETREDALWLDPVPLPEPSGLSEYRFSMRYRGHWGVALRVRAGRLWISVPDSEESPIEVRLADRSLTVARANPTGFRCHRAESAFPPGRLPVGPLSRGRGPPSPARRPAAPRPP</sequence>
<evidence type="ECO:0000259" key="8">
    <source>
        <dbReference type="Pfam" id="PF03632"/>
    </source>
</evidence>
<reference evidence="11 12" key="1">
    <citation type="journal article" date="2020" name="Int. J. Syst. Evol. Microbiol.">
        <title>Reclassification of Streptomyces castelarensis and Streptomyces sporoclivatus as later heterotypic synonyms of Streptomyces antimycoticus.</title>
        <authorList>
            <person name="Komaki H."/>
            <person name="Tamura T."/>
        </authorList>
    </citation>
    <scope>NUCLEOTIDE SEQUENCE [LARGE SCALE GENOMIC DNA]</scope>
    <source>
        <strain evidence="11 12">NBRC 13459</strain>
    </source>
</reference>
<dbReference type="InterPro" id="IPR005195">
    <property type="entry name" value="Glyco_hydro_65_M"/>
</dbReference>
<evidence type="ECO:0000313" key="11">
    <source>
        <dbReference type="EMBL" id="GDY58735.1"/>
    </source>
</evidence>
<evidence type="ECO:0000259" key="10">
    <source>
        <dbReference type="Pfam" id="PF03636"/>
    </source>
</evidence>
<evidence type="ECO:0000256" key="1">
    <source>
        <dbReference type="ARBA" id="ARBA00006768"/>
    </source>
</evidence>
<feature type="compositionally biased region" description="Pro residues" evidence="7">
    <location>
        <begin position="825"/>
        <end position="838"/>
    </location>
</feature>
<dbReference type="Pfam" id="PF03636">
    <property type="entry name" value="Glyco_hydro_65N"/>
    <property type="match status" value="1"/>
</dbReference>
<keyword evidence="2" id="KW-0328">Glycosyltransferase</keyword>
<organism evidence="11 12">
    <name type="scientific">Streptomyces violaceusniger</name>
    <dbReference type="NCBI Taxonomy" id="68280"/>
    <lineage>
        <taxon>Bacteria</taxon>
        <taxon>Bacillati</taxon>
        <taxon>Actinomycetota</taxon>
        <taxon>Actinomycetes</taxon>
        <taxon>Kitasatosporales</taxon>
        <taxon>Streptomycetaceae</taxon>
        <taxon>Streptomyces</taxon>
        <taxon>Streptomyces violaceusniger group</taxon>
    </lineage>
</organism>
<evidence type="ECO:0000313" key="12">
    <source>
        <dbReference type="Proteomes" id="UP000301309"/>
    </source>
</evidence>
<dbReference type="GO" id="GO:0016757">
    <property type="term" value="F:glycosyltransferase activity"/>
    <property type="evidence" value="ECO:0007669"/>
    <property type="project" value="UniProtKB-KW"/>
</dbReference>
<dbReference type="InterPro" id="IPR005196">
    <property type="entry name" value="Glyco_hydro_65_N"/>
</dbReference>
<dbReference type="PANTHER" id="PTHR11051:SF8">
    <property type="entry name" value="PROTEIN-GLUCOSYLGALACTOSYLHYDROXYLYSINE GLUCOSIDASE"/>
    <property type="match status" value="1"/>
</dbReference>
<comment type="similarity">
    <text evidence="1">Belongs to the glycosyl hydrolase 65 family.</text>
</comment>
<evidence type="ECO:0000259" key="9">
    <source>
        <dbReference type="Pfam" id="PF03633"/>
    </source>
</evidence>
<feature type="domain" description="Glycoside hydrolase family 65 N-terminal" evidence="10">
    <location>
        <begin position="8"/>
        <end position="268"/>
    </location>
</feature>
<name>A0A4D4LC99_STRVO</name>
<comment type="caution">
    <text evidence="11">The sequence shown here is derived from an EMBL/GenBank/DDBJ whole genome shotgun (WGS) entry which is preliminary data.</text>
</comment>
<dbReference type="Gene3D" id="1.50.10.10">
    <property type="match status" value="1"/>
</dbReference>
<evidence type="ECO:0000256" key="3">
    <source>
        <dbReference type="ARBA" id="ARBA00022679"/>
    </source>
</evidence>
<feature type="domain" description="Glycoside hydrolase family 65 central catalytic" evidence="8">
    <location>
        <begin position="320"/>
        <end position="715"/>
    </location>
</feature>
<keyword evidence="4" id="KW-0326">Glycosidase</keyword>
<dbReference type="InterPro" id="IPR011013">
    <property type="entry name" value="Gal_mutarotase_sf_dom"/>
</dbReference>
<dbReference type="FunFam" id="1.50.10.10:FF:000053">
    <property type="entry name" value="Putative glycosyl hydrolase"/>
    <property type="match status" value="1"/>
</dbReference>
<feature type="active site" description="Proton donor" evidence="5">
    <location>
        <position position="496"/>
    </location>
</feature>
<dbReference type="PIRSF" id="PIRSF036289">
    <property type="entry name" value="Glycosyl_hydrolase_malt_phosph"/>
    <property type="match status" value="1"/>
</dbReference>
<evidence type="ECO:0000256" key="4">
    <source>
        <dbReference type="ARBA" id="ARBA00023295"/>
    </source>
</evidence>
<dbReference type="AlphaFoldDB" id="A0A4D4LC99"/>
<keyword evidence="11" id="KW-0378">Hydrolase</keyword>
<feature type="region of interest" description="Disordered" evidence="7">
    <location>
        <begin position="803"/>
        <end position="838"/>
    </location>
</feature>
<dbReference type="InterPro" id="IPR005194">
    <property type="entry name" value="Glyco_hydro_65_C"/>
</dbReference>
<evidence type="ECO:0000256" key="2">
    <source>
        <dbReference type="ARBA" id="ARBA00022676"/>
    </source>
</evidence>
<dbReference type="EMBL" id="BJHW01000002">
    <property type="protein sequence ID" value="GDY58735.1"/>
    <property type="molecule type" value="Genomic_DNA"/>
</dbReference>
<dbReference type="InterPro" id="IPR017045">
    <property type="entry name" value="Malt_Pase/Glycosyl_Hdrlase"/>
</dbReference>
<keyword evidence="12" id="KW-1185">Reference proteome</keyword>
<dbReference type="GO" id="GO:0005975">
    <property type="term" value="P:carbohydrate metabolic process"/>
    <property type="evidence" value="ECO:0007669"/>
    <property type="project" value="InterPro"/>
</dbReference>
<evidence type="ECO:0000256" key="7">
    <source>
        <dbReference type="SAM" id="MobiDB-lite"/>
    </source>
</evidence>
<dbReference type="Gene3D" id="2.60.420.10">
    <property type="entry name" value="Maltose phosphorylase, domain 3"/>
    <property type="match status" value="1"/>
</dbReference>
<dbReference type="InterPro" id="IPR008928">
    <property type="entry name" value="6-hairpin_glycosidase_sf"/>
</dbReference>
<proteinExistence type="inferred from homology"/>
<dbReference type="Gene3D" id="2.70.98.40">
    <property type="entry name" value="Glycoside hydrolase, family 65, N-terminal domain"/>
    <property type="match status" value="1"/>
</dbReference>
<dbReference type="SUPFAM" id="SSF74650">
    <property type="entry name" value="Galactose mutarotase-like"/>
    <property type="match status" value="1"/>
</dbReference>
<dbReference type="Pfam" id="PF03633">
    <property type="entry name" value="Glyco_hydro_65C"/>
    <property type="match status" value="1"/>
</dbReference>
<protein>
    <submittedName>
        <fullName evidence="11">Family 65 glycosyl hydrolase</fullName>
    </submittedName>
</protein>
<dbReference type="PANTHER" id="PTHR11051">
    <property type="entry name" value="GLYCOSYL HYDROLASE-RELATED"/>
    <property type="match status" value="1"/>
</dbReference>
<dbReference type="InterPro" id="IPR012341">
    <property type="entry name" value="6hp_glycosidase-like_sf"/>
</dbReference>
<accession>A0A4D4LC99</accession>
<dbReference type="GO" id="GO:0004553">
    <property type="term" value="F:hydrolase activity, hydrolyzing O-glycosyl compounds"/>
    <property type="evidence" value="ECO:0007669"/>
    <property type="project" value="TreeGrafter"/>
</dbReference>
<dbReference type="GO" id="GO:0030246">
    <property type="term" value="F:carbohydrate binding"/>
    <property type="evidence" value="ECO:0007669"/>
    <property type="project" value="InterPro"/>
</dbReference>
<dbReference type="OrthoDB" id="9816160at2"/>
<dbReference type="Pfam" id="PF03632">
    <property type="entry name" value="Glyco_hydro_65m"/>
    <property type="match status" value="1"/>
</dbReference>
<dbReference type="SUPFAM" id="SSF48208">
    <property type="entry name" value="Six-hairpin glycosidases"/>
    <property type="match status" value="1"/>
</dbReference>
<gene>
    <name evidence="11" type="ORF">SVIO_093580</name>
</gene>
<feature type="binding site" evidence="6">
    <location>
        <begin position="616"/>
        <end position="617"/>
    </location>
    <ligand>
        <name>substrate</name>
    </ligand>
</feature>
<dbReference type="Proteomes" id="UP000301309">
    <property type="component" value="Unassembled WGS sequence"/>
</dbReference>
<feature type="domain" description="Glycoside hydrolase family 65 C-terminal" evidence="9">
    <location>
        <begin position="725"/>
        <end position="792"/>
    </location>
</feature>
<dbReference type="InterPro" id="IPR037018">
    <property type="entry name" value="GH65_N"/>
</dbReference>
<feature type="compositionally biased region" description="Low complexity" evidence="7">
    <location>
        <begin position="810"/>
        <end position="824"/>
    </location>
</feature>
<feature type="binding site" evidence="6">
    <location>
        <begin position="357"/>
        <end position="358"/>
    </location>
    <ligand>
        <name>substrate</name>
    </ligand>
</feature>
<evidence type="ECO:0000256" key="5">
    <source>
        <dbReference type="PIRSR" id="PIRSR036289-50"/>
    </source>
</evidence>
<keyword evidence="3" id="KW-0808">Transferase</keyword>
<evidence type="ECO:0000256" key="6">
    <source>
        <dbReference type="PIRSR" id="PIRSR036289-51"/>
    </source>
</evidence>